<gene>
    <name evidence="2" type="ORF">BaRGS_00017191</name>
</gene>
<feature type="region of interest" description="Disordered" evidence="1">
    <location>
        <begin position="1"/>
        <end position="31"/>
    </location>
</feature>
<dbReference type="PROSITE" id="PS51257">
    <property type="entry name" value="PROKAR_LIPOPROTEIN"/>
    <property type="match status" value="1"/>
</dbReference>
<proteinExistence type="predicted"/>
<protein>
    <submittedName>
        <fullName evidence="2">Uncharacterized protein</fullName>
    </submittedName>
</protein>
<accession>A0ABD0KWE0</accession>
<evidence type="ECO:0000256" key="1">
    <source>
        <dbReference type="SAM" id="MobiDB-lite"/>
    </source>
</evidence>
<comment type="caution">
    <text evidence="2">The sequence shown here is derived from an EMBL/GenBank/DDBJ whole genome shotgun (WGS) entry which is preliminary data.</text>
</comment>
<name>A0ABD0KWE0_9CAEN</name>
<dbReference type="Proteomes" id="UP001519460">
    <property type="component" value="Unassembled WGS sequence"/>
</dbReference>
<feature type="region of interest" description="Disordered" evidence="1">
    <location>
        <begin position="87"/>
        <end position="115"/>
    </location>
</feature>
<dbReference type="EMBL" id="JACVVK020000113">
    <property type="protein sequence ID" value="KAK7491552.1"/>
    <property type="molecule type" value="Genomic_DNA"/>
</dbReference>
<reference evidence="2 3" key="1">
    <citation type="journal article" date="2023" name="Sci. Data">
        <title>Genome assembly of the Korean intertidal mud-creeper Batillaria attramentaria.</title>
        <authorList>
            <person name="Patra A.K."/>
            <person name="Ho P.T."/>
            <person name="Jun S."/>
            <person name="Lee S.J."/>
            <person name="Kim Y."/>
            <person name="Won Y.J."/>
        </authorList>
    </citation>
    <scope>NUCLEOTIDE SEQUENCE [LARGE SCALE GENOMIC DNA]</scope>
    <source>
        <strain evidence="2">Wonlab-2016</strain>
    </source>
</reference>
<organism evidence="2 3">
    <name type="scientific">Batillaria attramentaria</name>
    <dbReference type="NCBI Taxonomy" id="370345"/>
    <lineage>
        <taxon>Eukaryota</taxon>
        <taxon>Metazoa</taxon>
        <taxon>Spiralia</taxon>
        <taxon>Lophotrochozoa</taxon>
        <taxon>Mollusca</taxon>
        <taxon>Gastropoda</taxon>
        <taxon>Caenogastropoda</taxon>
        <taxon>Sorbeoconcha</taxon>
        <taxon>Cerithioidea</taxon>
        <taxon>Batillariidae</taxon>
        <taxon>Batillaria</taxon>
    </lineage>
</organism>
<feature type="compositionally biased region" description="Polar residues" evidence="1">
    <location>
        <begin position="10"/>
        <end position="21"/>
    </location>
</feature>
<keyword evidence="3" id="KW-1185">Reference proteome</keyword>
<dbReference type="AlphaFoldDB" id="A0ABD0KWE0"/>
<evidence type="ECO:0000313" key="3">
    <source>
        <dbReference type="Proteomes" id="UP001519460"/>
    </source>
</evidence>
<sequence length="115" mass="12125">MHSWDRRHSMSGQPSNPSGNAPTGFGCSVLPSPDQRDFSPCCTGHAAAEALVIGKVKREGGISACRSTSGELSLFPNMWQFQNKHSSITAGGGHRAAGAGATPPLTETSHHWQEL</sequence>
<evidence type="ECO:0000313" key="2">
    <source>
        <dbReference type="EMBL" id="KAK7491552.1"/>
    </source>
</evidence>